<sequence length="411" mass="42389">MRVPVIVDPSSAPSQSPSPSPTPSPPPGPSRTDVPAAATTIAAVRTALPPYRYAQDDLTERIGDLCLPPGADRGLLRRLHASAGVRTRHLALPIERYAGLGDFGRSNDAWMAAGLQLGEAALTGALKEAGLGPDDLDLLVCASITGVAAPSLDARLAGRMGLRPDVKRLPVFGLGCVAGAAGLARVHDYLRGHPGHTAALLTVELCSLTLQRSDASRANLVAGALFGDGAAALIARGGSGVRDSGERDGGGRDRGGRDSGGAGPHAAGPSVIATRSHLYPDTEQLLGWDIGASGFRVVIDAGVPGIVRDHFGGHLRAFLTEHGLTTDDIGTWVCHPGGPKVLSAVSDSLGLPGDALDCAWRSLATVGNMSSVSVLHILQTVREHHRPEPGTWGVLLAMGPGLCSELVLLRW</sequence>
<evidence type="ECO:0000256" key="4">
    <source>
        <dbReference type="PIRSR" id="PIRSR000451-1"/>
    </source>
</evidence>
<dbReference type="RefSeq" id="WP_188182513.1">
    <property type="nucleotide sequence ID" value="NZ_JACVQF010000200.1"/>
</dbReference>
<comment type="caution">
    <text evidence="8">The sequence shown here is derived from an EMBL/GenBank/DDBJ whole genome shotgun (WGS) entry which is preliminary data.</text>
</comment>
<evidence type="ECO:0000256" key="2">
    <source>
        <dbReference type="ARBA" id="ARBA00022679"/>
    </source>
</evidence>
<accession>A0A926L7D4</accession>
<feature type="compositionally biased region" description="Pro residues" evidence="5">
    <location>
        <begin position="16"/>
        <end position="29"/>
    </location>
</feature>
<reference evidence="8" key="2">
    <citation type="submission" date="2020-09" db="EMBL/GenBank/DDBJ databases">
        <authorList>
            <person name="Luo X."/>
        </authorList>
    </citation>
    <scope>NUCLEOTIDE SEQUENCE</scope>
    <source>
        <strain evidence="8">TRM S81-3</strain>
    </source>
</reference>
<protein>
    <submittedName>
        <fullName evidence="8">Type III polyketide synthase</fullName>
    </submittedName>
</protein>
<evidence type="ECO:0000259" key="6">
    <source>
        <dbReference type="Pfam" id="PF00195"/>
    </source>
</evidence>
<keyword evidence="3" id="KW-0012">Acyltransferase</keyword>
<dbReference type="AlphaFoldDB" id="A0A926L7D4"/>
<organism evidence="8 9">
    <name type="scientific">Streptomyces griseicoloratus</name>
    <dbReference type="NCBI Taxonomy" id="2752516"/>
    <lineage>
        <taxon>Bacteria</taxon>
        <taxon>Bacillati</taxon>
        <taxon>Actinomycetota</taxon>
        <taxon>Actinomycetes</taxon>
        <taxon>Kitasatosporales</taxon>
        <taxon>Streptomycetaceae</taxon>
        <taxon>Streptomyces</taxon>
    </lineage>
</organism>
<feature type="region of interest" description="Disordered" evidence="5">
    <location>
        <begin position="238"/>
        <end position="267"/>
    </location>
</feature>
<reference evidence="8" key="1">
    <citation type="submission" date="2020-09" db="EMBL/GenBank/DDBJ databases">
        <title>Streptomyces grisecoloratus sp. nov., isolated from cotton soil.</title>
        <authorList>
            <person name="Xing L."/>
        </authorList>
    </citation>
    <scope>NUCLEOTIDE SEQUENCE</scope>
    <source>
        <strain evidence="8">TRM S81-3</strain>
    </source>
</reference>
<evidence type="ECO:0000259" key="7">
    <source>
        <dbReference type="Pfam" id="PF02797"/>
    </source>
</evidence>
<dbReference type="InterPro" id="IPR016039">
    <property type="entry name" value="Thiolase-like"/>
</dbReference>
<name>A0A926L7D4_9ACTN</name>
<evidence type="ECO:0000256" key="3">
    <source>
        <dbReference type="ARBA" id="ARBA00023315"/>
    </source>
</evidence>
<evidence type="ECO:0000313" key="8">
    <source>
        <dbReference type="EMBL" id="MBD0421527.1"/>
    </source>
</evidence>
<dbReference type="GO" id="GO:0016747">
    <property type="term" value="F:acyltransferase activity, transferring groups other than amino-acyl groups"/>
    <property type="evidence" value="ECO:0007669"/>
    <property type="project" value="InterPro"/>
</dbReference>
<evidence type="ECO:0000256" key="1">
    <source>
        <dbReference type="ARBA" id="ARBA00005531"/>
    </source>
</evidence>
<dbReference type="Proteomes" id="UP000621210">
    <property type="component" value="Unassembled WGS sequence"/>
</dbReference>
<gene>
    <name evidence="8" type="ORF">H0H10_20605</name>
</gene>
<evidence type="ECO:0000313" key="9">
    <source>
        <dbReference type="Proteomes" id="UP000621210"/>
    </source>
</evidence>
<dbReference type="FunFam" id="3.40.47.10:FF:000014">
    <property type="entry name" value="Chalcone synthase 1"/>
    <property type="match status" value="1"/>
</dbReference>
<dbReference type="InterPro" id="IPR012328">
    <property type="entry name" value="Chalcone/stilbene_synt_C"/>
</dbReference>
<feature type="domain" description="Chalcone/stilbene synthase N-terminal" evidence="6">
    <location>
        <begin position="107"/>
        <end position="235"/>
    </location>
</feature>
<dbReference type="SUPFAM" id="SSF53901">
    <property type="entry name" value="Thiolase-like"/>
    <property type="match status" value="2"/>
</dbReference>
<evidence type="ECO:0000256" key="5">
    <source>
        <dbReference type="SAM" id="MobiDB-lite"/>
    </source>
</evidence>
<dbReference type="PANTHER" id="PTHR11877">
    <property type="entry name" value="HYDROXYMETHYLGLUTARYL-COA SYNTHASE"/>
    <property type="match status" value="1"/>
</dbReference>
<comment type="similarity">
    <text evidence="1">Belongs to the thiolase-like superfamily. Chalcone/stilbene synthases family.</text>
</comment>
<dbReference type="InterPro" id="IPR011141">
    <property type="entry name" value="Polyketide_synthase_type-III"/>
</dbReference>
<keyword evidence="9" id="KW-1185">Reference proteome</keyword>
<dbReference type="InterPro" id="IPR001099">
    <property type="entry name" value="Chalcone/stilbene_synt_N"/>
</dbReference>
<feature type="domain" description="Chalcone/stilbene synthase C-terminal" evidence="7">
    <location>
        <begin position="276"/>
        <end position="410"/>
    </location>
</feature>
<keyword evidence="2" id="KW-0808">Transferase</keyword>
<proteinExistence type="inferred from homology"/>
<feature type="compositionally biased region" description="Basic and acidic residues" evidence="5">
    <location>
        <begin position="243"/>
        <end position="257"/>
    </location>
</feature>
<dbReference type="EMBL" id="JACVQF010000200">
    <property type="protein sequence ID" value="MBD0421527.1"/>
    <property type="molecule type" value="Genomic_DNA"/>
</dbReference>
<dbReference type="CDD" id="cd00831">
    <property type="entry name" value="CHS_like"/>
    <property type="match status" value="1"/>
</dbReference>
<feature type="active site" description="Acyl-thioester intermediate" evidence="4">
    <location>
        <position position="176"/>
    </location>
</feature>
<dbReference type="Gene3D" id="3.40.47.10">
    <property type="match status" value="2"/>
</dbReference>
<dbReference type="Pfam" id="PF00195">
    <property type="entry name" value="Chal_sti_synt_N"/>
    <property type="match status" value="1"/>
</dbReference>
<dbReference type="PANTHER" id="PTHR11877:SF99">
    <property type="entry name" value="1,3,6,8-TETRAHYDROXYNAPHTHALENE SYNTHASE"/>
    <property type="match status" value="1"/>
</dbReference>
<dbReference type="Pfam" id="PF02797">
    <property type="entry name" value="Chal_sti_synt_C"/>
    <property type="match status" value="1"/>
</dbReference>
<feature type="region of interest" description="Disordered" evidence="5">
    <location>
        <begin position="1"/>
        <end position="34"/>
    </location>
</feature>
<dbReference type="PIRSF" id="PIRSF000451">
    <property type="entry name" value="PKS_III"/>
    <property type="match status" value="1"/>
</dbReference>
<dbReference type="GO" id="GO:0030639">
    <property type="term" value="P:polyketide biosynthetic process"/>
    <property type="evidence" value="ECO:0007669"/>
    <property type="project" value="TreeGrafter"/>
</dbReference>